<dbReference type="Pfam" id="PF04672">
    <property type="entry name" value="Methyltransf_19"/>
    <property type="match status" value="1"/>
</dbReference>
<sequence length="256" mass="27281">MTPDPARPSPARVYDYLLGGHDHLDVDRAAAEAVLKVEPDARESPRRNRDFLGRVVRHLAGLGVDQFLDIGSGLPTAENVHHVARSVNPGARVVYADNDATVLEQANALLSGDDRTAFVHADVRDPAALLADPALAMLDPGRPTAVLLVAVLHFVADADRPSDLVEALLASVAPGSYLVISHVTDESTTPELRAAIHDTYANAPAPLHLRPRAEIEALFGGRPLLAPGLVDVQDWRPAERLAPSRLRLLGAVAPVA</sequence>
<evidence type="ECO:0000313" key="1">
    <source>
        <dbReference type="EMBL" id="RMI43782.1"/>
    </source>
</evidence>
<protein>
    <submittedName>
        <fullName evidence="1">SAM-dependent methyltransferase</fullName>
    </submittedName>
</protein>
<comment type="caution">
    <text evidence="1">The sequence shown here is derived from an EMBL/GenBank/DDBJ whole genome shotgun (WGS) entry which is preliminary data.</text>
</comment>
<dbReference type="InterPro" id="IPR006764">
    <property type="entry name" value="SAM_dep_MeTrfase_SAV2177_type"/>
</dbReference>
<proteinExistence type="predicted"/>
<dbReference type="GO" id="GO:0032259">
    <property type="term" value="P:methylation"/>
    <property type="evidence" value="ECO:0007669"/>
    <property type="project" value="UniProtKB-KW"/>
</dbReference>
<evidence type="ECO:0000313" key="2">
    <source>
        <dbReference type="Proteomes" id="UP000282674"/>
    </source>
</evidence>
<dbReference type="RefSeq" id="WP_122195005.1">
    <property type="nucleotide sequence ID" value="NZ_JBHSKC010000018.1"/>
</dbReference>
<keyword evidence="2" id="KW-1185">Reference proteome</keyword>
<accession>A0A3M2M2Z4</accession>
<dbReference type="PIRSF" id="PIRSF017393">
    <property type="entry name" value="MTase_SAV2177"/>
    <property type="match status" value="1"/>
</dbReference>
<keyword evidence="1" id="KW-0808">Transferase</keyword>
<dbReference type="Proteomes" id="UP000282674">
    <property type="component" value="Unassembled WGS sequence"/>
</dbReference>
<organism evidence="1 2">
    <name type="scientific">Actinomadura harenae</name>
    <dbReference type="NCBI Taxonomy" id="2483351"/>
    <lineage>
        <taxon>Bacteria</taxon>
        <taxon>Bacillati</taxon>
        <taxon>Actinomycetota</taxon>
        <taxon>Actinomycetes</taxon>
        <taxon>Streptosporangiales</taxon>
        <taxon>Thermomonosporaceae</taxon>
        <taxon>Actinomadura</taxon>
    </lineage>
</organism>
<dbReference type="Gene3D" id="3.40.50.150">
    <property type="entry name" value="Vaccinia Virus protein VP39"/>
    <property type="match status" value="1"/>
</dbReference>
<dbReference type="SUPFAM" id="SSF53335">
    <property type="entry name" value="S-adenosyl-L-methionine-dependent methyltransferases"/>
    <property type="match status" value="1"/>
</dbReference>
<dbReference type="AlphaFoldDB" id="A0A3M2M2Z4"/>
<dbReference type="GO" id="GO:0008168">
    <property type="term" value="F:methyltransferase activity"/>
    <property type="evidence" value="ECO:0007669"/>
    <property type="project" value="UniProtKB-KW"/>
</dbReference>
<dbReference type="EMBL" id="RFFG01000023">
    <property type="protein sequence ID" value="RMI43782.1"/>
    <property type="molecule type" value="Genomic_DNA"/>
</dbReference>
<reference evidence="1 2" key="1">
    <citation type="submission" date="2018-10" db="EMBL/GenBank/DDBJ databases">
        <title>Isolation from soil.</title>
        <authorList>
            <person name="Hu J."/>
        </authorList>
    </citation>
    <scope>NUCLEOTIDE SEQUENCE [LARGE SCALE GENOMIC DNA]</scope>
    <source>
        <strain evidence="1 2">NEAU-Ht49</strain>
    </source>
</reference>
<keyword evidence="1" id="KW-0489">Methyltransferase</keyword>
<dbReference type="OrthoDB" id="4134439at2"/>
<dbReference type="InterPro" id="IPR029063">
    <property type="entry name" value="SAM-dependent_MTases_sf"/>
</dbReference>
<name>A0A3M2M2Z4_9ACTN</name>
<gene>
    <name evidence="1" type="ORF">EBO15_15030</name>
</gene>